<reference evidence="1" key="3">
    <citation type="submission" date="2025-09" db="UniProtKB">
        <authorList>
            <consortium name="Ensembl"/>
        </authorList>
    </citation>
    <scope>IDENTIFICATION</scope>
</reference>
<protein>
    <submittedName>
        <fullName evidence="1">Uncharacterized protein</fullName>
    </submittedName>
</protein>
<evidence type="ECO:0000313" key="1">
    <source>
        <dbReference type="Ensembl" id="ENSOMYP00000123309.1"/>
    </source>
</evidence>
<sequence>MAPGGSFLAVTLSTIALQLCQKGTEPSGVAGHCIKPRVRSLWIPWVRSLWIPLVRPLWIPWVRPLWIPWVRSLWIPWVRPLWIPWVRPLWIPWIRSRNLVTCCPWRLAPPITTRG</sequence>
<name>A0A8K9WU23_ONCMY</name>
<dbReference type="Ensembl" id="ENSOMYT00000130157.1">
    <property type="protein sequence ID" value="ENSOMYP00000123309.1"/>
    <property type="gene ID" value="ENSOMYG00000058718.1"/>
</dbReference>
<reference evidence="1" key="2">
    <citation type="submission" date="2025-08" db="UniProtKB">
        <authorList>
            <consortium name="Ensembl"/>
        </authorList>
    </citation>
    <scope>IDENTIFICATION</scope>
</reference>
<dbReference type="AlphaFoldDB" id="A0A8K9WU23"/>
<accession>A0A8K9WU23</accession>
<dbReference type="Proteomes" id="UP000694395">
    <property type="component" value="Chromosome 3"/>
</dbReference>
<proteinExistence type="predicted"/>
<organism evidence="1 2">
    <name type="scientific">Oncorhynchus mykiss</name>
    <name type="common">Rainbow trout</name>
    <name type="synonym">Salmo gairdneri</name>
    <dbReference type="NCBI Taxonomy" id="8022"/>
    <lineage>
        <taxon>Eukaryota</taxon>
        <taxon>Metazoa</taxon>
        <taxon>Chordata</taxon>
        <taxon>Craniata</taxon>
        <taxon>Vertebrata</taxon>
        <taxon>Euteleostomi</taxon>
        <taxon>Actinopterygii</taxon>
        <taxon>Neopterygii</taxon>
        <taxon>Teleostei</taxon>
        <taxon>Protacanthopterygii</taxon>
        <taxon>Salmoniformes</taxon>
        <taxon>Salmonidae</taxon>
        <taxon>Salmoninae</taxon>
        <taxon>Oncorhynchus</taxon>
    </lineage>
</organism>
<dbReference type="GeneTree" id="ENSGT01060000253206"/>
<evidence type="ECO:0000313" key="2">
    <source>
        <dbReference type="Proteomes" id="UP000694395"/>
    </source>
</evidence>
<reference evidence="1" key="1">
    <citation type="submission" date="2020-07" db="EMBL/GenBank/DDBJ databases">
        <title>A long reads based de novo assembly of the rainbow trout Arlee double haploid line genome.</title>
        <authorList>
            <person name="Gao G."/>
            <person name="Palti Y."/>
        </authorList>
    </citation>
    <scope>NUCLEOTIDE SEQUENCE [LARGE SCALE GENOMIC DNA]</scope>
</reference>
<keyword evidence="2" id="KW-1185">Reference proteome</keyword>